<evidence type="ECO:0000313" key="2">
    <source>
        <dbReference type="EMBL" id="GEP60396.1"/>
    </source>
</evidence>
<comment type="caution">
    <text evidence="2">The sequence shown here is derived from an EMBL/GenBank/DDBJ whole genome shotgun (WGS) entry which is preliminary data.</text>
</comment>
<sequence>MVEFVVLRRRTFVATVPAMIGYGISAQFMVFFLLPYLESACRFKTLTAGGQIRGTLPCEGFIAAGRYRAIGRTLATTFRSRKS</sequence>
<evidence type="ECO:0000313" key="3">
    <source>
        <dbReference type="Proteomes" id="UP000321058"/>
    </source>
</evidence>
<keyword evidence="1" id="KW-1133">Transmembrane helix</keyword>
<name>A0A512NN63_9HYPH</name>
<dbReference type="Proteomes" id="UP000321058">
    <property type="component" value="Unassembled WGS sequence"/>
</dbReference>
<keyword evidence="1" id="KW-0812">Transmembrane</keyword>
<dbReference type="EMBL" id="BKAJ01000161">
    <property type="protein sequence ID" value="GEP60396.1"/>
    <property type="molecule type" value="Genomic_DNA"/>
</dbReference>
<proteinExistence type="predicted"/>
<accession>A0A512NN63</accession>
<feature type="transmembrane region" description="Helical" evidence="1">
    <location>
        <begin position="12"/>
        <end position="37"/>
    </location>
</feature>
<organism evidence="2 3">
    <name type="scientific">Reyranella soli</name>
    <dbReference type="NCBI Taxonomy" id="1230389"/>
    <lineage>
        <taxon>Bacteria</taxon>
        <taxon>Pseudomonadati</taxon>
        <taxon>Pseudomonadota</taxon>
        <taxon>Alphaproteobacteria</taxon>
        <taxon>Hyphomicrobiales</taxon>
        <taxon>Reyranellaceae</taxon>
        <taxon>Reyranella</taxon>
    </lineage>
</organism>
<reference evidence="2 3" key="1">
    <citation type="submission" date="2019-07" db="EMBL/GenBank/DDBJ databases">
        <title>Whole genome shotgun sequence of Reyranella soli NBRC 108950.</title>
        <authorList>
            <person name="Hosoyama A."/>
            <person name="Uohara A."/>
            <person name="Ohji S."/>
            <person name="Ichikawa N."/>
        </authorList>
    </citation>
    <scope>NUCLEOTIDE SEQUENCE [LARGE SCALE GENOMIC DNA]</scope>
    <source>
        <strain evidence="2 3">NBRC 108950</strain>
    </source>
</reference>
<dbReference type="AlphaFoldDB" id="A0A512NN63"/>
<evidence type="ECO:0000256" key="1">
    <source>
        <dbReference type="SAM" id="Phobius"/>
    </source>
</evidence>
<keyword evidence="3" id="KW-1185">Reference proteome</keyword>
<gene>
    <name evidence="2" type="ORF">RSO01_75620</name>
</gene>
<protein>
    <submittedName>
        <fullName evidence="2">Uncharacterized protein</fullName>
    </submittedName>
</protein>
<keyword evidence="1" id="KW-0472">Membrane</keyword>
<dbReference type="RefSeq" id="WP_147155745.1">
    <property type="nucleotide sequence ID" value="NZ_BKAJ01000161.1"/>
</dbReference>